<dbReference type="EMBL" id="JAVIJP010000016">
    <property type="protein sequence ID" value="KAL3642662.1"/>
    <property type="molecule type" value="Genomic_DNA"/>
</dbReference>
<reference evidence="2" key="1">
    <citation type="journal article" date="2024" name="IScience">
        <title>Strigolactones Initiate the Formation of Haustorium-like Structures in Castilleja.</title>
        <authorList>
            <person name="Buerger M."/>
            <person name="Peterson D."/>
            <person name="Chory J."/>
        </authorList>
    </citation>
    <scope>NUCLEOTIDE SEQUENCE [LARGE SCALE GENOMIC DNA]</scope>
</reference>
<organism evidence="1 2">
    <name type="scientific">Castilleja foliolosa</name>
    <dbReference type="NCBI Taxonomy" id="1961234"/>
    <lineage>
        <taxon>Eukaryota</taxon>
        <taxon>Viridiplantae</taxon>
        <taxon>Streptophyta</taxon>
        <taxon>Embryophyta</taxon>
        <taxon>Tracheophyta</taxon>
        <taxon>Spermatophyta</taxon>
        <taxon>Magnoliopsida</taxon>
        <taxon>eudicotyledons</taxon>
        <taxon>Gunneridae</taxon>
        <taxon>Pentapetalae</taxon>
        <taxon>asterids</taxon>
        <taxon>lamiids</taxon>
        <taxon>Lamiales</taxon>
        <taxon>Orobanchaceae</taxon>
        <taxon>Pedicularideae</taxon>
        <taxon>Castillejinae</taxon>
        <taxon>Castilleja</taxon>
    </lineage>
</organism>
<proteinExistence type="predicted"/>
<keyword evidence="2" id="KW-1185">Reference proteome</keyword>
<comment type="caution">
    <text evidence="1">The sequence shown here is derived from an EMBL/GenBank/DDBJ whole genome shotgun (WGS) entry which is preliminary data.</text>
</comment>
<dbReference type="Proteomes" id="UP001632038">
    <property type="component" value="Unassembled WGS sequence"/>
</dbReference>
<evidence type="ECO:0000313" key="1">
    <source>
        <dbReference type="EMBL" id="KAL3642662.1"/>
    </source>
</evidence>
<dbReference type="AlphaFoldDB" id="A0ABD3DN50"/>
<accession>A0ABD3DN50</accession>
<name>A0ABD3DN50_9LAMI</name>
<dbReference type="PANTHER" id="PTHR31639:SF42">
    <property type="entry name" value="OS02G0160200 PROTEIN"/>
    <property type="match status" value="1"/>
</dbReference>
<gene>
    <name evidence="1" type="ORF">CASFOL_013477</name>
</gene>
<dbReference type="PANTHER" id="PTHR31639">
    <property type="entry name" value="F-BOX PROTEIN-LIKE"/>
    <property type="match status" value="1"/>
</dbReference>
<dbReference type="InterPro" id="IPR032675">
    <property type="entry name" value="LRR_dom_sf"/>
</dbReference>
<protein>
    <submittedName>
        <fullName evidence="1">Uncharacterized protein</fullName>
    </submittedName>
</protein>
<evidence type="ECO:0000313" key="2">
    <source>
        <dbReference type="Proteomes" id="UP001632038"/>
    </source>
</evidence>
<sequence>MKKGNQIEAINGEFQLHEPIIHLVQSFLNAKEAAQTAILSKSWRSAWLTRPNLDFSIPYRGEDEYLACVEKTIQRYEQSNLKIESLRLCNENGGLYDCFGVFANDLITRALKIGATHLSVHNIGTEMVLSQGVFEAENVVELSLHGCKIKDLGFDQKVRCSKLESLNLSSVIISSEMISNIALCCPLIRKLSLCDVATFRFVIHFKHDDDDDDDDDVYYSFSRLPSLKDLTIRKCRTQEVSCPSLERLYFATEHYTSVKLDVPSIRKFRFEIKYDEIPSLCFVSAHREWECDVFIKIYLSSFSTSWFCSLNKLLTELSLSKMYLSLNIGMAQGMLYGCQFEVGAIRGLPKHKVETCTIDMLCPRAVDCFAFFHGLFQICRPTFIIVNYRLCNVDGIANNTMLHKTLARGLDDKCMYGLHDLEEVNVHLFDEDADAWRPLPLESLLDPSISLSGGQKTRFQLKWKM</sequence>
<dbReference type="SUPFAM" id="SSF52047">
    <property type="entry name" value="RNI-like"/>
    <property type="match status" value="1"/>
</dbReference>
<dbReference type="Gene3D" id="3.80.10.10">
    <property type="entry name" value="Ribonuclease Inhibitor"/>
    <property type="match status" value="1"/>
</dbReference>